<dbReference type="InterPro" id="IPR008928">
    <property type="entry name" value="6-hairpin_glycosidase_sf"/>
</dbReference>
<dbReference type="SUPFAM" id="SSF48208">
    <property type="entry name" value="Six-hairpin glycosidases"/>
    <property type="match status" value="1"/>
</dbReference>
<dbReference type="InterPro" id="IPR046544">
    <property type="entry name" value="GH146_SB_dom"/>
</dbReference>
<feature type="domain" description="Non-reducing end beta-L-arabinofuranosidase-like GH127 catalytic" evidence="1">
    <location>
        <begin position="13"/>
        <end position="388"/>
    </location>
</feature>
<evidence type="ECO:0000259" key="4">
    <source>
        <dbReference type="Pfam" id="PF20736"/>
    </source>
</evidence>
<dbReference type="Pfam" id="PF20736">
    <property type="entry name" value="Glyco_hydro127M"/>
    <property type="match status" value="1"/>
</dbReference>
<feature type="domain" description="DUF4986" evidence="2">
    <location>
        <begin position="540"/>
        <end position="595"/>
    </location>
</feature>
<evidence type="ECO:0000259" key="1">
    <source>
        <dbReference type="Pfam" id="PF07944"/>
    </source>
</evidence>
<dbReference type="InterPro" id="IPR012878">
    <property type="entry name" value="Beta-AFase-like_GH127_cat"/>
</dbReference>
<organism evidence="5 6">
    <name type="scientific">Clostridium saccharoperbutylacetonicum N1-4(HMT)</name>
    <dbReference type="NCBI Taxonomy" id="931276"/>
    <lineage>
        <taxon>Bacteria</taxon>
        <taxon>Bacillati</taxon>
        <taxon>Bacillota</taxon>
        <taxon>Clostridia</taxon>
        <taxon>Eubacteriales</taxon>
        <taxon>Clostridiaceae</taxon>
        <taxon>Clostridium</taxon>
    </lineage>
</organism>
<dbReference type="HOGENOM" id="CLU_008033_1_0_9"/>
<name>M1N196_9CLOT</name>
<evidence type="ECO:0000259" key="2">
    <source>
        <dbReference type="Pfam" id="PF16375"/>
    </source>
</evidence>
<evidence type="ECO:0000259" key="3">
    <source>
        <dbReference type="Pfam" id="PF20620"/>
    </source>
</evidence>
<dbReference type="Pfam" id="PF07944">
    <property type="entry name" value="Beta-AFase-like_GH127_cat"/>
    <property type="match status" value="1"/>
</dbReference>
<sequence>MKLAVQGFPSLSKVRLLEGFFKTSQDLGEKYILSLDVDRFLAPCYEAHGLEPKKKRYSGWEARAISGHSLGHFMSALAVTYQATGNEELKKILDYAVSELSHIQQVTGRGYIGGLVETPFVEIIDGTNIGKFDINGYWVPWYSIHKIYKGLIDAYELAENSEALNVVVNFADWAVSILNQMSDEQVQAMLECEHGGMNHIFAKLYGFTCNSIYLDTAVRFSHKAIVEPLEQCVDDLQGKHANTQIPKIIGIAEIYNQEHAYEKYKTAAQFFWNTVVNRRSYVIGGNSLKEHFEAIDMESLGIKTAESCNTHNMLLLTKLLFSWNHYSAYMDYYENALFNHIIGTQDCHTGNKTYFTSLLPGHYRIYSTKDTAWWCCTGTGMENPGKYAEAIYFQEQDDLYVNLFISSQFDWEAKGLTIRQESNLPYSDTVILKIIEGKAEANINIRVPSWITSELVAVVNGKDRFVQREKGYLTVSGAWDKGNEIRITFPMAVSKYTSKDNAGKIAFTYGPVVLAGKFGNIGLPNDTIEDEVALDTTTASVPDIFTEDDDISNWITMEDAETLTFKISAEVTTDKNEVTLVPFYRIHHEFYSVYWNLNTVGDKFEKLLSDITIDSIEPDGQQDEIGHSMKGNCLEATHYGSFKDINGNMSMWRDAYGVKEAYFSYEMSVDGERQNFICAKYFSEDNKFKDDRITYSRDFDIIVDDNVVAEQTIEISDKEKYYRFYEIPKELTLNKSKVKVMFKAKSVYSCVGKVLEIRITRGKIDQ</sequence>
<dbReference type="AlphaFoldDB" id="M1N196"/>
<evidence type="ECO:0000313" key="5">
    <source>
        <dbReference type="EMBL" id="AGF57247.1"/>
    </source>
</evidence>
<dbReference type="eggNOG" id="COG3533">
    <property type="taxonomic scope" value="Bacteria"/>
</dbReference>
<proteinExistence type="predicted"/>
<dbReference type="Pfam" id="PF20620">
    <property type="entry name" value="DUF6805"/>
    <property type="match status" value="1"/>
</dbReference>
<keyword evidence="6" id="KW-1185">Reference proteome</keyword>
<dbReference type="InterPro" id="IPR032275">
    <property type="entry name" value="DUF4986"/>
</dbReference>
<dbReference type="OrthoDB" id="9757939at2"/>
<dbReference type="KEGG" id="csr:Cspa_c34860"/>
<gene>
    <name evidence="5" type="ORF">Cspa_c34860</name>
</gene>
<dbReference type="Proteomes" id="UP000011728">
    <property type="component" value="Chromosome"/>
</dbReference>
<dbReference type="PANTHER" id="PTHR31151:SF0">
    <property type="entry name" value="PROLINE-TRNA LIGASE (DUF1680)"/>
    <property type="match status" value="1"/>
</dbReference>
<dbReference type="InterPro" id="IPR049046">
    <property type="entry name" value="Beta-AFase-like_GH127_middle"/>
</dbReference>
<feature type="domain" description="Non-reducing end beta-L-arabinofuranosidase-like GH127 middle" evidence="4">
    <location>
        <begin position="399"/>
        <end position="491"/>
    </location>
</feature>
<evidence type="ECO:0000313" key="6">
    <source>
        <dbReference type="Proteomes" id="UP000011728"/>
    </source>
</evidence>
<dbReference type="PATRIC" id="fig|931276.5.peg.3512"/>
<protein>
    <submittedName>
        <fullName evidence="5">Acetyl-CoA carboxylase, biotin carboxylase</fullName>
    </submittedName>
</protein>
<dbReference type="EMBL" id="CP004121">
    <property type="protein sequence ID" value="AGF57247.1"/>
    <property type="molecule type" value="Genomic_DNA"/>
</dbReference>
<dbReference type="RefSeq" id="WP_015393565.1">
    <property type="nucleotide sequence ID" value="NC_020291.1"/>
</dbReference>
<accession>M1N196</accession>
<dbReference type="GO" id="GO:0005975">
    <property type="term" value="P:carbohydrate metabolic process"/>
    <property type="evidence" value="ECO:0007669"/>
    <property type="project" value="InterPro"/>
</dbReference>
<dbReference type="Pfam" id="PF16375">
    <property type="entry name" value="DUF4986"/>
    <property type="match status" value="1"/>
</dbReference>
<feature type="domain" description="Glycoside hydrolase GH146 substrate-binding" evidence="3">
    <location>
        <begin position="608"/>
        <end position="759"/>
    </location>
</feature>
<dbReference type="PANTHER" id="PTHR31151">
    <property type="entry name" value="PROLINE-TRNA LIGASE (DUF1680)"/>
    <property type="match status" value="1"/>
</dbReference>
<reference evidence="5 6" key="1">
    <citation type="submission" date="2013-02" db="EMBL/GenBank/DDBJ databases">
        <title>Genome sequence of Clostridium saccharoperbutylacetonicum N1-4(HMT).</title>
        <authorList>
            <person name="Poehlein A."/>
            <person name="Daniel R."/>
        </authorList>
    </citation>
    <scope>NUCLEOTIDE SEQUENCE [LARGE SCALE GENOMIC DNA]</scope>
    <source>
        <strain evidence="6">N1-4(HMT)</strain>
    </source>
</reference>
<dbReference type="STRING" id="36745.CLSAP_32460"/>